<dbReference type="PANTHER" id="PTHR35330:SF1">
    <property type="entry name" value="SIROHEME BIOSYNTHESIS PROTEIN MET8"/>
    <property type="match status" value="1"/>
</dbReference>
<proteinExistence type="predicted"/>
<dbReference type="NCBIfam" id="TIGR01470">
    <property type="entry name" value="cysG_Nterm"/>
    <property type="match status" value="1"/>
</dbReference>
<dbReference type="RefSeq" id="WP_257442197.1">
    <property type="nucleotide sequence ID" value="NZ_JANIPJ010000001.1"/>
</dbReference>
<dbReference type="PANTHER" id="PTHR35330">
    <property type="entry name" value="SIROHEME BIOSYNTHESIS PROTEIN MET8"/>
    <property type="match status" value="1"/>
</dbReference>
<keyword evidence="8" id="KW-1185">Reference proteome</keyword>
<dbReference type="InterPro" id="IPR028161">
    <property type="entry name" value="Met8-like"/>
</dbReference>
<comment type="catalytic activity">
    <reaction evidence="6">
        <text>precorrin-2 + NAD(+) = sirohydrochlorin + NADH + 2 H(+)</text>
        <dbReference type="Rhea" id="RHEA:15613"/>
        <dbReference type="ChEBI" id="CHEBI:15378"/>
        <dbReference type="ChEBI" id="CHEBI:57540"/>
        <dbReference type="ChEBI" id="CHEBI:57945"/>
        <dbReference type="ChEBI" id="CHEBI:58351"/>
        <dbReference type="ChEBI" id="CHEBI:58827"/>
        <dbReference type="EC" id="1.3.1.76"/>
    </reaction>
</comment>
<dbReference type="Pfam" id="PF13241">
    <property type="entry name" value="NAD_binding_7"/>
    <property type="match status" value="1"/>
</dbReference>
<dbReference type="InterPro" id="IPR042518">
    <property type="entry name" value="SirC_C"/>
</dbReference>
<reference evidence="7" key="1">
    <citation type="submission" date="2022-08" db="EMBL/GenBank/DDBJ databases">
        <title>The genomic sequence of strain Paenibacillus sp. SCIV0701.</title>
        <authorList>
            <person name="Zhao H."/>
        </authorList>
    </citation>
    <scope>NUCLEOTIDE SEQUENCE</scope>
    <source>
        <strain evidence="7">SCIV0701</strain>
    </source>
</reference>
<dbReference type="GO" id="GO:0043115">
    <property type="term" value="F:precorrin-2 dehydrogenase activity"/>
    <property type="evidence" value="ECO:0007669"/>
    <property type="project" value="UniProtKB-EC"/>
</dbReference>
<dbReference type="EC" id="1.3.1.76" evidence="2"/>
<comment type="pathway">
    <text evidence="1">Porphyrin-containing compound metabolism; siroheme biosynthesis; sirohydrochlorin from precorrin-2: step 1/1.</text>
</comment>
<keyword evidence="5" id="KW-0627">Porphyrin biosynthesis</keyword>
<dbReference type="GO" id="GO:0004325">
    <property type="term" value="F:ferrochelatase activity"/>
    <property type="evidence" value="ECO:0007669"/>
    <property type="project" value="InterPro"/>
</dbReference>
<comment type="caution">
    <text evidence="7">The sequence shown here is derived from an EMBL/GenBank/DDBJ whole genome shotgun (WGS) entry which is preliminary data.</text>
</comment>
<dbReference type="InterPro" id="IPR006367">
    <property type="entry name" value="Sirohaem_synthase_N"/>
</dbReference>
<name>A0A9X2MLU8_9BACL</name>
<evidence type="ECO:0000256" key="4">
    <source>
        <dbReference type="ARBA" id="ARBA00023027"/>
    </source>
</evidence>
<dbReference type="GO" id="GO:0019354">
    <property type="term" value="P:siroheme biosynthetic process"/>
    <property type="evidence" value="ECO:0007669"/>
    <property type="project" value="InterPro"/>
</dbReference>
<evidence type="ECO:0000313" key="8">
    <source>
        <dbReference type="Proteomes" id="UP001141950"/>
    </source>
</evidence>
<evidence type="ECO:0000256" key="1">
    <source>
        <dbReference type="ARBA" id="ARBA00005010"/>
    </source>
</evidence>
<evidence type="ECO:0000256" key="3">
    <source>
        <dbReference type="ARBA" id="ARBA00023002"/>
    </source>
</evidence>
<accession>A0A9X2MLU8</accession>
<sequence>MESSASNGYYPVALRVAGRRCVIAGGGRVAERKLNGLLEAGADDVVLISPDVTEAIRRLAEEGRIRWERRTFIVSDLSDAWLVVAATSDRTLNGLIAEEADRHRLLANIADDYERGSYITPSVIRRGRLLVSVTATGASPAFARALKDDLEAKVGDRYGMALDRLDELRKLAQTTLQDSQMRLWVLRLAAEEALSKEWPESGGYDASAWLKHLVERVKGGLHNEQHG</sequence>
<evidence type="ECO:0000256" key="5">
    <source>
        <dbReference type="ARBA" id="ARBA00023244"/>
    </source>
</evidence>
<evidence type="ECO:0000313" key="7">
    <source>
        <dbReference type="EMBL" id="MCR2802615.1"/>
    </source>
</evidence>
<keyword evidence="3" id="KW-0560">Oxidoreductase</keyword>
<dbReference type="Proteomes" id="UP001141950">
    <property type="component" value="Unassembled WGS sequence"/>
</dbReference>
<organism evidence="7 8">
    <name type="scientific">Paenibacillus soyae</name>
    <dbReference type="NCBI Taxonomy" id="2969249"/>
    <lineage>
        <taxon>Bacteria</taxon>
        <taxon>Bacillati</taxon>
        <taxon>Bacillota</taxon>
        <taxon>Bacilli</taxon>
        <taxon>Bacillales</taxon>
        <taxon>Paenibacillaceae</taxon>
        <taxon>Paenibacillus</taxon>
    </lineage>
</organism>
<protein>
    <recommendedName>
        <fullName evidence="2">precorrin-2 dehydrogenase</fullName>
        <ecNumber evidence="2">1.3.1.76</ecNumber>
    </recommendedName>
</protein>
<dbReference type="InterPro" id="IPR036291">
    <property type="entry name" value="NAD(P)-bd_dom_sf"/>
</dbReference>
<dbReference type="AlphaFoldDB" id="A0A9X2MLU8"/>
<dbReference type="EMBL" id="JANIPJ010000001">
    <property type="protein sequence ID" value="MCR2802615.1"/>
    <property type="molecule type" value="Genomic_DNA"/>
</dbReference>
<evidence type="ECO:0000256" key="2">
    <source>
        <dbReference type="ARBA" id="ARBA00012400"/>
    </source>
</evidence>
<dbReference type="SUPFAM" id="SSF75615">
    <property type="entry name" value="Siroheme synthase middle domains-like"/>
    <property type="match status" value="1"/>
</dbReference>
<keyword evidence="4" id="KW-0520">NAD</keyword>
<evidence type="ECO:0000256" key="6">
    <source>
        <dbReference type="ARBA" id="ARBA00047561"/>
    </source>
</evidence>
<dbReference type="Gene3D" id="1.10.8.610">
    <property type="entry name" value="SirC, precorrin-2 dehydrogenase, C-terminal helical domain-like"/>
    <property type="match status" value="1"/>
</dbReference>
<dbReference type="Gene3D" id="3.40.50.720">
    <property type="entry name" value="NAD(P)-binding Rossmann-like Domain"/>
    <property type="match status" value="1"/>
</dbReference>
<gene>
    <name evidence="7" type="ORF">NQZ67_01855</name>
</gene>
<dbReference type="SUPFAM" id="SSF51735">
    <property type="entry name" value="NAD(P)-binding Rossmann-fold domains"/>
    <property type="match status" value="1"/>
</dbReference>